<dbReference type="RefSeq" id="WP_236862650.1">
    <property type="nucleotide sequence ID" value="NZ_BAABAZ010000006.1"/>
</dbReference>
<comment type="similarity">
    <text evidence="3">In the N-terminal section; belongs to the DHNA family.</text>
</comment>
<evidence type="ECO:0000256" key="5">
    <source>
        <dbReference type="ARBA" id="ARBA00022741"/>
    </source>
</evidence>
<dbReference type="EMBL" id="BAABAZ010000006">
    <property type="protein sequence ID" value="GAA4284674.1"/>
    <property type="molecule type" value="Genomic_DNA"/>
</dbReference>
<dbReference type="InterPro" id="IPR000550">
    <property type="entry name" value="Hppk"/>
</dbReference>
<evidence type="ECO:0000256" key="6">
    <source>
        <dbReference type="ARBA" id="ARBA00022777"/>
    </source>
</evidence>
<dbReference type="Pfam" id="PF02152">
    <property type="entry name" value="FolB"/>
    <property type="match status" value="1"/>
</dbReference>
<evidence type="ECO:0000256" key="7">
    <source>
        <dbReference type="ARBA" id="ARBA00022840"/>
    </source>
</evidence>
<dbReference type="EC" id="4.1.2.25" evidence="9"/>
<keyword evidence="4" id="KW-0808">Transferase</keyword>
<dbReference type="CDD" id="cd00483">
    <property type="entry name" value="HPPK"/>
    <property type="match status" value="1"/>
</dbReference>
<evidence type="ECO:0000256" key="8">
    <source>
        <dbReference type="ARBA" id="ARBA00022909"/>
    </source>
</evidence>
<dbReference type="NCBIfam" id="TIGR00525">
    <property type="entry name" value="folB"/>
    <property type="match status" value="1"/>
</dbReference>
<keyword evidence="7" id="KW-0067">ATP-binding</keyword>
<feature type="domain" description="7,8-dihydro-6-hydroxymethylpterin-pyrophosphokinase" evidence="11">
    <location>
        <begin position="241"/>
        <end position="252"/>
    </location>
</feature>
<proteinExistence type="inferred from homology"/>
<dbReference type="SMART" id="SM00905">
    <property type="entry name" value="FolB"/>
    <property type="match status" value="1"/>
</dbReference>
<evidence type="ECO:0000256" key="3">
    <source>
        <dbReference type="ARBA" id="ARBA00009640"/>
    </source>
</evidence>
<dbReference type="InterPro" id="IPR035907">
    <property type="entry name" value="Hppk_sf"/>
</dbReference>
<evidence type="ECO:0000256" key="10">
    <source>
        <dbReference type="SAM" id="MobiDB-lite"/>
    </source>
</evidence>
<keyword evidence="13" id="KW-1185">Reference proteome</keyword>
<dbReference type="CDD" id="cd00534">
    <property type="entry name" value="DHNA_DHNTPE"/>
    <property type="match status" value="1"/>
</dbReference>
<evidence type="ECO:0000259" key="11">
    <source>
        <dbReference type="PROSITE" id="PS00794"/>
    </source>
</evidence>
<reference evidence="13" key="1">
    <citation type="journal article" date="2019" name="Int. J. Syst. Evol. Microbiol.">
        <title>The Global Catalogue of Microorganisms (GCM) 10K type strain sequencing project: providing services to taxonomists for standard genome sequencing and annotation.</title>
        <authorList>
            <consortium name="The Broad Institute Genomics Platform"/>
            <consortium name="The Broad Institute Genome Sequencing Center for Infectious Disease"/>
            <person name="Wu L."/>
            <person name="Ma J."/>
        </authorList>
    </citation>
    <scope>NUCLEOTIDE SEQUENCE [LARGE SCALE GENOMIC DNA]</scope>
    <source>
        <strain evidence="13">JCM 17458</strain>
    </source>
</reference>
<dbReference type="InterPro" id="IPR006156">
    <property type="entry name" value="Dihydroneopterin_aldolase"/>
</dbReference>
<sequence length="331" mass="35065">MTDSIRLTGLRAYGRHGVFDHERRDGQEFLVDLEVHADLRTPGRTDELADTVDYGALAAEAVAVITGPAHNLIETVADEIAERCLAHCASLTVTVHKPHAPIAHEFADASVTVHRSRRAASGAGQERAGTAEPGDAPEPAARPEDDREPTVEHPATAVVALGSNLGESLQTLRDAAAALDRHPRIRLTAASRVYRTAPVSGVAQPDFLNAAVTVSTTLPPLELLAVCQGIEVAAGRTRTVHWGPRTLDIDLIRYTPSGGDPDGPEDEVRYDSEKLRLPHPLAARRAFVLAPWLDLAPNARVSSGAGAVPVELALSQAGDAAGLTVTEEPLT</sequence>
<comment type="catalytic activity">
    <reaction evidence="1">
        <text>6-hydroxymethyl-7,8-dihydropterin + ATP = (7,8-dihydropterin-6-yl)methyl diphosphate + AMP + H(+)</text>
        <dbReference type="Rhea" id="RHEA:11412"/>
        <dbReference type="ChEBI" id="CHEBI:15378"/>
        <dbReference type="ChEBI" id="CHEBI:30616"/>
        <dbReference type="ChEBI" id="CHEBI:44841"/>
        <dbReference type="ChEBI" id="CHEBI:72950"/>
        <dbReference type="ChEBI" id="CHEBI:456215"/>
        <dbReference type="EC" id="2.7.6.3"/>
    </reaction>
</comment>
<dbReference type="PROSITE" id="PS00794">
    <property type="entry name" value="HPPK"/>
    <property type="match status" value="1"/>
</dbReference>
<evidence type="ECO:0000256" key="2">
    <source>
        <dbReference type="ARBA" id="ARBA00005051"/>
    </source>
</evidence>
<comment type="function">
    <text evidence="9">Catalyzes the conversion of 7,8-dihydroneopterin to 6-hydroxymethyl-7,8-dihydropterin.</text>
</comment>
<organism evidence="12 13">
    <name type="scientific">Brevibacterium daeguense</name>
    <dbReference type="NCBI Taxonomy" id="909936"/>
    <lineage>
        <taxon>Bacteria</taxon>
        <taxon>Bacillati</taxon>
        <taxon>Actinomycetota</taxon>
        <taxon>Actinomycetes</taxon>
        <taxon>Micrococcales</taxon>
        <taxon>Brevibacteriaceae</taxon>
        <taxon>Brevibacterium</taxon>
    </lineage>
</organism>
<dbReference type="Gene3D" id="3.30.70.560">
    <property type="entry name" value="7,8-Dihydro-6-hydroxymethylpterin-pyrophosphokinase HPPK"/>
    <property type="match status" value="1"/>
</dbReference>
<dbReference type="Proteomes" id="UP001501586">
    <property type="component" value="Unassembled WGS sequence"/>
</dbReference>
<dbReference type="PANTHER" id="PTHR43071">
    <property type="entry name" value="2-AMINO-4-HYDROXY-6-HYDROXYMETHYLDIHYDROPTERIDINE PYROPHOSPHOKINASE"/>
    <property type="match status" value="1"/>
</dbReference>
<dbReference type="InterPro" id="IPR043133">
    <property type="entry name" value="GTP-CH-I_C/QueF"/>
</dbReference>
<keyword evidence="6" id="KW-0418">Kinase</keyword>
<dbReference type="Gene3D" id="3.30.1130.10">
    <property type="match status" value="1"/>
</dbReference>
<evidence type="ECO:0000256" key="4">
    <source>
        <dbReference type="ARBA" id="ARBA00022679"/>
    </source>
</evidence>
<comment type="pathway">
    <text evidence="2">Cofactor biosynthesis; tetrahydrofolate biosynthesis; 2-amino-4-hydroxy-6-hydroxymethyl-7,8-dihydropteridine diphosphate from 7,8-dihydroneopterin triphosphate: step 4/4.</text>
</comment>
<comment type="caution">
    <text evidence="12">The sequence shown here is derived from an EMBL/GenBank/DDBJ whole genome shotgun (WGS) entry which is preliminary data.</text>
</comment>
<dbReference type="NCBIfam" id="TIGR01498">
    <property type="entry name" value="folK"/>
    <property type="match status" value="1"/>
</dbReference>
<feature type="compositionally biased region" description="Basic and acidic residues" evidence="10">
    <location>
        <begin position="141"/>
        <end position="151"/>
    </location>
</feature>
<dbReference type="SUPFAM" id="SSF55083">
    <property type="entry name" value="6-hydroxymethyl-7,8-dihydropterin pyrophosphokinase, HPPK"/>
    <property type="match status" value="1"/>
</dbReference>
<gene>
    <name evidence="12" type="ORF">GCM10022261_22050</name>
</gene>
<protein>
    <recommendedName>
        <fullName evidence="9">Bifunctional folate synthesis protein</fullName>
    </recommendedName>
    <domain>
        <recommendedName>
            <fullName evidence="9">Dihydroneopterin aldolase</fullName>
            <shortName evidence="9">DHNA</shortName>
            <ecNumber evidence="9">4.1.2.25</ecNumber>
        </recommendedName>
        <alternativeName>
            <fullName evidence="9">7,8-dihydroneopterin aldolase</fullName>
        </alternativeName>
    </domain>
    <domain>
        <recommendedName>
            <fullName evidence="9">2-amino-4-hydroxy-6-hydroxymethyldihydropteridine pyrophosphokinase</fullName>
            <ecNumber evidence="9">2.7.6.3</ecNumber>
        </recommendedName>
        <alternativeName>
            <fullName evidence="9">6-hydroxymethyl-7,8-dihydropterin pyrophosphokinase</fullName>
            <shortName evidence="9">PPPK</shortName>
        </alternativeName>
        <alternativeName>
            <fullName evidence="9">7,8-dihydro-6-hydroxymethylpterin pyrophosphokinase</fullName>
            <shortName evidence="9">HPPK</shortName>
        </alternativeName>
    </domain>
</protein>
<keyword evidence="9" id="KW-0456">Lyase</keyword>
<evidence type="ECO:0000256" key="9">
    <source>
        <dbReference type="RuleBase" id="RU362079"/>
    </source>
</evidence>
<dbReference type="EC" id="2.7.6.3" evidence="9"/>
<comment type="catalytic activity">
    <reaction evidence="9">
        <text>7,8-dihydroneopterin = 6-hydroxymethyl-7,8-dihydropterin + glycolaldehyde</text>
        <dbReference type="Rhea" id="RHEA:10540"/>
        <dbReference type="ChEBI" id="CHEBI:17001"/>
        <dbReference type="ChEBI" id="CHEBI:17071"/>
        <dbReference type="ChEBI" id="CHEBI:44841"/>
        <dbReference type="EC" id="4.1.2.25"/>
    </reaction>
</comment>
<dbReference type="InterPro" id="IPR006157">
    <property type="entry name" value="FolB_dom"/>
</dbReference>
<comment type="pathway">
    <text evidence="9">Cofactor biosynthesis; tetrahydrofolate biosynthesis; 2-amino-4-hydroxy-6-hydroxymethyl-7,8-dihydropteridine diphosphate from 7,8-dihydroneopterin triphosphate: step 3/4.</text>
</comment>
<dbReference type="Pfam" id="PF01288">
    <property type="entry name" value="HPPK"/>
    <property type="match status" value="1"/>
</dbReference>
<feature type="region of interest" description="Disordered" evidence="10">
    <location>
        <begin position="111"/>
        <end position="151"/>
    </location>
</feature>
<dbReference type="PANTHER" id="PTHR43071:SF1">
    <property type="entry name" value="2-AMINO-4-HYDROXY-6-HYDROXYMETHYLDIHYDROPTERIDINE PYROPHOSPHOKINASE"/>
    <property type="match status" value="1"/>
</dbReference>
<keyword evidence="8 9" id="KW-0289">Folate biosynthesis</keyword>
<evidence type="ECO:0000313" key="12">
    <source>
        <dbReference type="EMBL" id="GAA4284674.1"/>
    </source>
</evidence>
<keyword evidence="5" id="KW-0547">Nucleotide-binding</keyword>
<name>A0ABP8EL31_9MICO</name>
<dbReference type="NCBIfam" id="TIGR00526">
    <property type="entry name" value="folB_dom"/>
    <property type="match status" value="1"/>
</dbReference>
<evidence type="ECO:0000256" key="1">
    <source>
        <dbReference type="ARBA" id="ARBA00000198"/>
    </source>
</evidence>
<comment type="similarity">
    <text evidence="9">Belongs to the DHNA family.</text>
</comment>
<dbReference type="SUPFAM" id="SSF55620">
    <property type="entry name" value="Tetrahydrobiopterin biosynthesis enzymes-like"/>
    <property type="match status" value="1"/>
</dbReference>
<evidence type="ECO:0000313" key="13">
    <source>
        <dbReference type="Proteomes" id="UP001501586"/>
    </source>
</evidence>
<accession>A0ABP8EL31</accession>